<proteinExistence type="predicted"/>
<reference evidence="2" key="1">
    <citation type="submission" date="2021-01" db="EMBL/GenBank/DDBJ databases">
        <authorList>
            <person name="Kaushik A."/>
        </authorList>
    </citation>
    <scope>NUCLEOTIDE SEQUENCE</scope>
    <source>
        <strain evidence="2">AG6-10EEA</strain>
    </source>
</reference>
<feature type="region of interest" description="Disordered" evidence="1">
    <location>
        <begin position="252"/>
        <end position="275"/>
    </location>
</feature>
<name>A0A8H2XZV6_9AGAM</name>
<protein>
    <recommendedName>
        <fullName evidence="4">Proteasome assembly chaperone 1</fullName>
    </recommendedName>
</protein>
<accession>A0A8H2XZV6</accession>
<dbReference type="Proteomes" id="UP000663853">
    <property type="component" value="Unassembled WGS sequence"/>
</dbReference>
<evidence type="ECO:0000256" key="1">
    <source>
        <dbReference type="SAM" id="MobiDB-lite"/>
    </source>
</evidence>
<evidence type="ECO:0008006" key="4">
    <source>
        <dbReference type="Google" id="ProtNLM"/>
    </source>
</evidence>
<comment type="caution">
    <text evidence="2">The sequence shown here is derived from an EMBL/GenBank/DDBJ whole genome shotgun (WGS) entry which is preliminary data.</text>
</comment>
<evidence type="ECO:0000313" key="3">
    <source>
        <dbReference type="Proteomes" id="UP000663853"/>
    </source>
</evidence>
<sequence length="275" mass="30214">MDIDPLQDAPPARYAVESDSEDEIGHYPGSRSTRAAHSYKIELNAPPEDHDSLIVICGPVARFWLSGLDGQSVGSIRLDGIQVVEYWSTKSKQLVAVLTHRLPLGAQHLVARSIVETQGDKRPILLIDSYSYLAYISSEFRIQDDHPARYLSTSSSSQSPPKTVVPFAPPNLVQNLAAAVVAECEYLQTPATVLLIPTRHIPPPAPPKPTEYSTTDEFPPSLVSLESVTRGVVSILDVPLDQLDWKSSRVGQRYTTSKSQSRSKHLDIGEGSMYI</sequence>
<dbReference type="AlphaFoldDB" id="A0A8H2XZV6"/>
<organism evidence="2 3">
    <name type="scientific">Rhizoctonia solani</name>
    <dbReference type="NCBI Taxonomy" id="456999"/>
    <lineage>
        <taxon>Eukaryota</taxon>
        <taxon>Fungi</taxon>
        <taxon>Dikarya</taxon>
        <taxon>Basidiomycota</taxon>
        <taxon>Agaricomycotina</taxon>
        <taxon>Agaricomycetes</taxon>
        <taxon>Cantharellales</taxon>
        <taxon>Ceratobasidiaceae</taxon>
        <taxon>Rhizoctonia</taxon>
    </lineage>
</organism>
<evidence type="ECO:0000313" key="2">
    <source>
        <dbReference type="EMBL" id="CAE6438616.1"/>
    </source>
</evidence>
<dbReference type="EMBL" id="CAJMXA010000657">
    <property type="protein sequence ID" value="CAE6438616.1"/>
    <property type="molecule type" value="Genomic_DNA"/>
</dbReference>
<gene>
    <name evidence="2" type="ORF">RDB_LOCUS33758</name>
</gene>